<gene>
    <name evidence="1" type="ORF">V6N12_018700</name>
</gene>
<accession>A0ABR1ZRT9</accession>
<name>A0ABR1ZRT9_9ROSI</name>
<organism evidence="1 2">
    <name type="scientific">Hibiscus sabdariffa</name>
    <name type="common">roselle</name>
    <dbReference type="NCBI Taxonomy" id="183260"/>
    <lineage>
        <taxon>Eukaryota</taxon>
        <taxon>Viridiplantae</taxon>
        <taxon>Streptophyta</taxon>
        <taxon>Embryophyta</taxon>
        <taxon>Tracheophyta</taxon>
        <taxon>Spermatophyta</taxon>
        <taxon>Magnoliopsida</taxon>
        <taxon>eudicotyledons</taxon>
        <taxon>Gunneridae</taxon>
        <taxon>Pentapetalae</taxon>
        <taxon>rosids</taxon>
        <taxon>malvids</taxon>
        <taxon>Malvales</taxon>
        <taxon>Malvaceae</taxon>
        <taxon>Malvoideae</taxon>
        <taxon>Hibiscus</taxon>
    </lineage>
</organism>
<evidence type="ECO:0000313" key="2">
    <source>
        <dbReference type="Proteomes" id="UP001472677"/>
    </source>
</evidence>
<dbReference type="CDD" id="cd11299">
    <property type="entry name" value="O-FucT_plant"/>
    <property type="match status" value="1"/>
</dbReference>
<comment type="caution">
    <text evidence="1">The sequence shown here is derived from an EMBL/GenBank/DDBJ whole genome shotgun (WGS) entry which is preliminary data.</text>
</comment>
<evidence type="ECO:0000313" key="1">
    <source>
        <dbReference type="EMBL" id="KAK8483413.1"/>
    </source>
</evidence>
<proteinExistence type="predicted"/>
<dbReference type="InterPro" id="IPR024709">
    <property type="entry name" value="FucosylTrfase_pln"/>
</dbReference>
<sequence length="542" mass="62249">MEDSKHGFEEEEAFVEYDKVELKCSVNGIRAEKSKNSVTGAIKLDKLKSLMLFKSPGFDQFRPWMLVLTTMMVLLWLVALQLASMRKNIGSTTVKFDPPPYFPPPRAYNNEGYLMVTCNGGLNQMRAGICDMVAIARFLNLTLVVPELDETSFWHDNRSVISSLLYRSNYDFRLRTVLNSNSFSGSQFKDIWDVDYFIKSLADEVRIIKHLPPRLRKQVQRDGLYSMPPVSWSNMSYYYNTVFPRFRKYEVVQFTKTDARLGNNLPVEVQKMRCRVNYEALRFTPAIEEMGKKIIRILREKGPFLVLHLRYEMDMLAFSGCTAGCNQTEVEELTRMRYAIPWWKEKEIDPKSRREAGLCPLTPLETAITLRAFSIDPKMQIYIAAGDIYGGNKRLAALKASYPNLVKKETLLSPSDLKPFQNYSNQMAALDYLVSLDCDIFLPTYGGNMAKVVEGHRRYLGYRMTISLDRLVLISLIDQYKNGTLKWTEFSQAVKAAHANRMGSPSQRLQFPGEPKLEDYFYTNPQECLPSIVAGKPVKEMG</sequence>
<dbReference type="EMBL" id="JBBPBM010001555">
    <property type="protein sequence ID" value="KAK8483413.1"/>
    <property type="molecule type" value="Genomic_DNA"/>
</dbReference>
<dbReference type="PANTHER" id="PTHR31741:SF45">
    <property type="entry name" value="O-FUCOSYLTRANSFERASE FAMILY PROTEIN"/>
    <property type="match status" value="1"/>
</dbReference>
<reference evidence="1 2" key="1">
    <citation type="journal article" date="2024" name="G3 (Bethesda)">
        <title>Genome assembly of Hibiscus sabdariffa L. provides insights into metabolisms of medicinal natural products.</title>
        <authorList>
            <person name="Kim T."/>
        </authorList>
    </citation>
    <scope>NUCLEOTIDE SEQUENCE [LARGE SCALE GENOMIC DNA]</scope>
    <source>
        <strain evidence="1">TK-2024</strain>
        <tissue evidence="1">Old leaves</tissue>
    </source>
</reference>
<dbReference type="Pfam" id="PF10250">
    <property type="entry name" value="O-FucT"/>
    <property type="match status" value="1"/>
</dbReference>
<keyword evidence="2" id="KW-1185">Reference proteome</keyword>
<protein>
    <submittedName>
        <fullName evidence="1">Uncharacterized protein</fullName>
    </submittedName>
</protein>
<dbReference type="InterPro" id="IPR019378">
    <property type="entry name" value="GDP-Fuc_O-FucTrfase"/>
</dbReference>
<dbReference type="Proteomes" id="UP001472677">
    <property type="component" value="Unassembled WGS sequence"/>
</dbReference>
<dbReference type="PANTHER" id="PTHR31741">
    <property type="entry name" value="OS02G0726500 PROTEIN-RELATED"/>
    <property type="match status" value="1"/>
</dbReference>